<comment type="similarity">
    <text evidence="2 7">Belongs to the ExbD/TolR family.</text>
</comment>
<sequence>MASKKTPEINGGSMADISFLMLIFFLMVSTMDPETGLSRRLPPMPPENAQLEDLKVNRRNMLDVKINSRNGVMAGGQVILSDAQLEDIVIEFLTNPTDNPNLPSKVIKNIEGFGEYPVSEGVISLQNDRQSLYSKYVEIQNVLVRAINRVRDDFAMAHFGKVYDELPIDKQDIVREAIPNRVSEAEPLDVTKK</sequence>
<dbReference type="GO" id="GO:0015031">
    <property type="term" value="P:protein transport"/>
    <property type="evidence" value="ECO:0007669"/>
    <property type="project" value="UniProtKB-KW"/>
</dbReference>
<keyword evidence="5 8" id="KW-1133">Transmembrane helix</keyword>
<comment type="subcellular location">
    <subcellularLocation>
        <location evidence="1">Cell membrane</location>
        <topology evidence="1">Single-pass membrane protein</topology>
    </subcellularLocation>
    <subcellularLocation>
        <location evidence="7">Cell membrane</location>
        <topology evidence="7">Single-pass type II membrane protein</topology>
    </subcellularLocation>
</comment>
<dbReference type="PANTHER" id="PTHR30558">
    <property type="entry name" value="EXBD MEMBRANE COMPONENT OF PMF-DRIVEN MACROMOLECULE IMPORT SYSTEM"/>
    <property type="match status" value="1"/>
</dbReference>
<dbReference type="GO" id="GO:0005886">
    <property type="term" value="C:plasma membrane"/>
    <property type="evidence" value="ECO:0007669"/>
    <property type="project" value="UniProtKB-SubCell"/>
</dbReference>
<dbReference type="Pfam" id="PF02472">
    <property type="entry name" value="ExbD"/>
    <property type="match status" value="1"/>
</dbReference>
<accession>A0A9D2GSG2</accession>
<reference evidence="9" key="2">
    <citation type="submission" date="2021-04" db="EMBL/GenBank/DDBJ databases">
        <authorList>
            <person name="Gilroy R."/>
        </authorList>
    </citation>
    <scope>NUCLEOTIDE SEQUENCE</scope>
    <source>
        <strain evidence="9">Gambia16-554</strain>
    </source>
</reference>
<dbReference type="Proteomes" id="UP000824115">
    <property type="component" value="Unassembled WGS sequence"/>
</dbReference>
<evidence type="ECO:0000256" key="2">
    <source>
        <dbReference type="ARBA" id="ARBA00005811"/>
    </source>
</evidence>
<evidence type="ECO:0000256" key="4">
    <source>
        <dbReference type="ARBA" id="ARBA00022692"/>
    </source>
</evidence>
<evidence type="ECO:0000313" key="10">
    <source>
        <dbReference type="Proteomes" id="UP000824115"/>
    </source>
</evidence>
<feature type="transmembrane region" description="Helical" evidence="8">
    <location>
        <begin position="12"/>
        <end position="31"/>
    </location>
</feature>
<protein>
    <submittedName>
        <fullName evidence="9">Biopolymer transporter ExbD</fullName>
    </submittedName>
</protein>
<keyword evidence="6 8" id="KW-0472">Membrane</keyword>
<gene>
    <name evidence="9" type="ORF">IAC04_07830</name>
</gene>
<name>A0A9D2GSG2_9BACT</name>
<organism evidence="9 10">
    <name type="scientific">Candidatus Coprenecus stercoravium</name>
    <dbReference type="NCBI Taxonomy" id="2840735"/>
    <lineage>
        <taxon>Bacteria</taxon>
        <taxon>Pseudomonadati</taxon>
        <taxon>Bacteroidota</taxon>
        <taxon>Bacteroidia</taxon>
        <taxon>Bacteroidales</taxon>
        <taxon>Rikenellaceae</taxon>
        <taxon>Rikenellaceae incertae sedis</taxon>
        <taxon>Candidatus Coprenecus</taxon>
    </lineage>
</organism>
<keyword evidence="7" id="KW-0813">Transport</keyword>
<keyword evidence="4 7" id="KW-0812">Transmembrane</keyword>
<reference evidence="9" key="1">
    <citation type="journal article" date="2021" name="PeerJ">
        <title>Extensive microbial diversity within the chicken gut microbiome revealed by metagenomics and culture.</title>
        <authorList>
            <person name="Gilroy R."/>
            <person name="Ravi A."/>
            <person name="Getino M."/>
            <person name="Pursley I."/>
            <person name="Horton D.L."/>
            <person name="Alikhan N.F."/>
            <person name="Baker D."/>
            <person name="Gharbi K."/>
            <person name="Hall N."/>
            <person name="Watson M."/>
            <person name="Adriaenssens E.M."/>
            <person name="Foster-Nyarko E."/>
            <person name="Jarju S."/>
            <person name="Secka A."/>
            <person name="Antonio M."/>
            <person name="Oren A."/>
            <person name="Chaudhuri R.R."/>
            <person name="La Ragione R."/>
            <person name="Hildebrand F."/>
            <person name="Pallen M.J."/>
        </authorList>
    </citation>
    <scope>NUCLEOTIDE SEQUENCE</scope>
    <source>
        <strain evidence="9">Gambia16-554</strain>
    </source>
</reference>
<dbReference type="PANTHER" id="PTHR30558:SF3">
    <property type="entry name" value="BIOPOLYMER TRANSPORT PROTEIN EXBD-RELATED"/>
    <property type="match status" value="1"/>
</dbReference>
<dbReference type="GO" id="GO:0022857">
    <property type="term" value="F:transmembrane transporter activity"/>
    <property type="evidence" value="ECO:0007669"/>
    <property type="project" value="InterPro"/>
</dbReference>
<evidence type="ECO:0000256" key="6">
    <source>
        <dbReference type="ARBA" id="ARBA00023136"/>
    </source>
</evidence>
<keyword evidence="7" id="KW-0653">Protein transport</keyword>
<dbReference type="AlphaFoldDB" id="A0A9D2GSG2"/>
<keyword evidence="3" id="KW-1003">Cell membrane</keyword>
<evidence type="ECO:0000313" key="9">
    <source>
        <dbReference type="EMBL" id="HIZ86384.1"/>
    </source>
</evidence>
<comment type="caution">
    <text evidence="9">The sequence shown here is derived from an EMBL/GenBank/DDBJ whole genome shotgun (WGS) entry which is preliminary data.</text>
</comment>
<evidence type="ECO:0000256" key="1">
    <source>
        <dbReference type="ARBA" id="ARBA00004162"/>
    </source>
</evidence>
<proteinExistence type="inferred from homology"/>
<evidence type="ECO:0000256" key="5">
    <source>
        <dbReference type="ARBA" id="ARBA00022989"/>
    </source>
</evidence>
<dbReference type="InterPro" id="IPR003400">
    <property type="entry name" value="ExbD"/>
</dbReference>
<dbReference type="EMBL" id="DXAW01000131">
    <property type="protein sequence ID" value="HIZ86384.1"/>
    <property type="molecule type" value="Genomic_DNA"/>
</dbReference>
<evidence type="ECO:0000256" key="3">
    <source>
        <dbReference type="ARBA" id="ARBA00022475"/>
    </source>
</evidence>
<evidence type="ECO:0000256" key="8">
    <source>
        <dbReference type="SAM" id="Phobius"/>
    </source>
</evidence>
<evidence type="ECO:0000256" key="7">
    <source>
        <dbReference type="RuleBase" id="RU003879"/>
    </source>
</evidence>